<proteinExistence type="predicted"/>
<name>A0A2V3PRW0_9BACT</name>
<organism evidence="1 2">
    <name type="scientific">Dysgonomonas alginatilytica</name>
    <dbReference type="NCBI Taxonomy" id="1605892"/>
    <lineage>
        <taxon>Bacteria</taxon>
        <taxon>Pseudomonadati</taxon>
        <taxon>Bacteroidota</taxon>
        <taxon>Bacteroidia</taxon>
        <taxon>Bacteroidales</taxon>
        <taxon>Dysgonomonadaceae</taxon>
        <taxon>Dysgonomonas</taxon>
    </lineage>
</organism>
<dbReference type="AlphaFoldDB" id="A0A2V3PRW0"/>
<sequence>MKFIYFIVTLFLFTSCDPSSKVPSKQFWMDNPTDKAIQVKIDSIVYDLPASSGLSVELPAGRHFLAYNGESVQFFVKPNDQGCVINPTLSNYIFFHEIYFERGKEEEGNAEYEKIKSAYMSPFEIQPGDTIDVPFKVISDQLFIEQYEYFWHLGVTEPYRNGVVIAKGASNLTTAPQSKLFRENDFYNYVGRENLPEGFALKQSNYKLSDLKPFVFVADTITVDCEPAQKYLDLYRSRFKELLNSDAEHYKGKYDTLRYYTQFPIEVEKECSSRYNKDRTSSDNDIDKASVRIGKNLEKLGEKNAFIIKD</sequence>
<dbReference type="Proteomes" id="UP000247973">
    <property type="component" value="Unassembled WGS sequence"/>
</dbReference>
<dbReference type="OrthoDB" id="1414972at2"/>
<reference evidence="1 2" key="1">
    <citation type="submission" date="2018-03" db="EMBL/GenBank/DDBJ databases">
        <title>Genomic Encyclopedia of Archaeal and Bacterial Type Strains, Phase II (KMG-II): from individual species to whole genera.</title>
        <authorList>
            <person name="Goeker M."/>
        </authorList>
    </citation>
    <scope>NUCLEOTIDE SEQUENCE [LARGE SCALE GENOMIC DNA]</scope>
    <source>
        <strain evidence="1 2">DSM 100214</strain>
    </source>
</reference>
<gene>
    <name evidence="1" type="ORF">CLV62_12725</name>
</gene>
<dbReference type="PROSITE" id="PS51257">
    <property type="entry name" value="PROKAR_LIPOPROTEIN"/>
    <property type="match status" value="1"/>
</dbReference>
<accession>A0A2V3PRW0</accession>
<dbReference type="EMBL" id="QICL01000027">
    <property type="protein sequence ID" value="PXV61026.1"/>
    <property type="molecule type" value="Genomic_DNA"/>
</dbReference>
<protein>
    <submittedName>
        <fullName evidence="1">Uncharacterized protein</fullName>
    </submittedName>
</protein>
<evidence type="ECO:0000313" key="2">
    <source>
        <dbReference type="Proteomes" id="UP000247973"/>
    </source>
</evidence>
<keyword evidence="2" id="KW-1185">Reference proteome</keyword>
<evidence type="ECO:0000313" key="1">
    <source>
        <dbReference type="EMBL" id="PXV61026.1"/>
    </source>
</evidence>
<dbReference type="RefSeq" id="WP_146212776.1">
    <property type="nucleotide sequence ID" value="NZ_QICL01000027.1"/>
</dbReference>
<comment type="caution">
    <text evidence="1">The sequence shown here is derived from an EMBL/GenBank/DDBJ whole genome shotgun (WGS) entry which is preliminary data.</text>
</comment>